<dbReference type="InterPro" id="IPR027417">
    <property type="entry name" value="P-loop_NTPase"/>
</dbReference>
<dbReference type="GO" id="GO:0015937">
    <property type="term" value="P:coenzyme A biosynthetic process"/>
    <property type="evidence" value="ECO:0007669"/>
    <property type="project" value="UniProtKB-UniRule"/>
</dbReference>
<dbReference type="GO" id="GO:0004140">
    <property type="term" value="F:dephospho-CoA kinase activity"/>
    <property type="evidence" value="ECO:0007669"/>
    <property type="project" value="UniProtKB-UniRule"/>
</dbReference>
<comment type="pathway">
    <text evidence="5">Cofactor biosynthesis; coenzyme A biosynthesis; CoA from (R)-pantothenate: step 5/5.</text>
</comment>
<evidence type="ECO:0000313" key="8">
    <source>
        <dbReference type="Proteomes" id="UP000037175"/>
    </source>
</evidence>
<keyword evidence="5 7" id="KW-0418">Kinase</keyword>
<evidence type="ECO:0000256" key="4">
    <source>
        <dbReference type="ARBA" id="ARBA00022993"/>
    </source>
</evidence>
<dbReference type="RefSeq" id="WP_013119851.1">
    <property type="nucleotide sequence ID" value="NZ_LGTE01000004.1"/>
</dbReference>
<keyword evidence="5" id="KW-0963">Cytoplasm</keyword>
<organism evidence="7 8">
    <name type="scientific">Thermincola ferriacetica</name>
    <dbReference type="NCBI Taxonomy" id="281456"/>
    <lineage>
        <taxon>Bacteria</taxon>
        <taxon>Bacillati</taxon>
        <taxon>Bacillota</taxon>
        <taxon>Clostridia</taxon>
        <taxon>Eubacteriales</taxon>
        <taxon>Thermincolaceae</taxon>
        <taxon>Thermincola</taxon>
    </lineage>
</organism>
<dbReference type="Proteomes" id="UP000037175">
    <property type="component" value="Unassembled WGS sequence"/>
</dbReference>
<evidence type="ECO:0000256" key="2">
    <source>
        <dbReference type="ARBA" id="ARBA00022741"/>
    </source>
</evidence>
<dbReference type="PANTHER" id="PTHR10695:SF46">
    <property type="entry name" value="BIFUNCTIONAL COENZYME A SYNTHASE-RELATED"/>
    <property type="match status" value="1"/>
</dbReference>
<dbReference type="NCBIfam" id="TIGR00152">
    <property type="entry name" value="dephospho-CoA kinase"/>
    <property type="match status" value="1"/>
</dbReference>
<comment type="caution">
    <text evidence="7">The sequence shown here is derived from an EMBL/GenBank/DDBJ whole genome shotgun (WGS) entry which is preliminary data.</text>
</comment>
<proteinExistence type="inferred from homology"/>
<dbReference type="CDD" id="cd02022">
    <property type="entry name" value="DPCK"/>
    <property type="match status" value="1"/>
</dbReference>
<dbReference type="GO" id="GO:0005737">
    <property type="term" value="C:cytoplasm"/>
    <property type="evidence" value="ECO:0007669"/>
    <property type="project" value="UniProtKB-SubCell"/>
</dbReference>
<evidence type="ECO:0000313" key="7">
    <source>
        <dbReference type="EMBL" id="KNZ70374.1"/>
    </source>
</evidence>
<evidence type="ECO:0000256" key="5">
    <source>
        <dbReference type="HAMAP-Rule" id="MF_00376"/>
    </source>
</evidence>
<keyword evidence="2 5" id="KW-0547">Nucleotide-binding</keyword>
<dbReference type="EC" id="2.7.1.24" evidence="5 6"/>
<accession>A0A0L6W5K6</accession>
<name>A0A0L6W5K6_9FIRM</name>
<dbReference type="PATRIC" id="fig|281456.6.peg.995"/>
<comment type="function">
    <text evidence="5">Catalyzes the phosphorylation of the 3'-hydroxyl group of dephosphocoenzyme A to form coenzyme A.</text>
</comment>
<reference evidence="8" key="1">
    <citation type="submission" date="2015-07" db="EMBL/GenBank/DDBJ databases">
        <title>Complete Genome of Thermincola ferriacetica strain Z-0001T.</title>
        <authorList>
            <person name="Lusk B."/>
            <person name="Badalamenti J.P."/>
            <person name="Parameswaran P."/>
            <person name="Bond D.R."/>
            <person name="Torres C.I."/>
        </authorList>
    </citation>
    <scope>NUCLEOTIDE SEQUENCE [LARGE SCALE GENOMIC DNA]</scope>
    <source>
        <strain evidence="8">Z-0001</strain>
    </source>
</reference>
<dbReference type="SUPFAM" id="SSF52540">
    <property type="entry name" value="P-loop containing nucleoside triphosphate hydrolases"/>
    <property type="match status" value="1"/>
</dbReference>
<dbReference type="HAMAP" id="MF_00376">
    <property type="entry name" value="Dephospho_CoA_kinase"/>
    <property type="match status" value="1"/>
</dbReference>
<protein>
    <recommendedName>
        <fullName evidence="5 6">Dephospho-CoA kinase</fullName>
        <ecNumber evidence="5 6">2.7.1.24</ecNumber>
    </recommendedName>
    <alternativeName>
        <fullName evidence="5">Dephosphocoenzyme A kinase</fullName>
    </alternativeName>
</protein>
<dbReference type="EMBL" id="LGTE01000004">
    <property type="protein sequence ID" value="KNZ70374.1"/>
    <property type="molecule type" value="Genomic_DNA"/>
</dbReference>
<comment type="subcellular location">
    <subcellularLocation>
        <location evidence="5">Cytoplasm</location>
    </subcellularLocation>
</comment>
<feature type="binding site" evidence="5">
    <location>
        <begin position="11"/>
        <end position="16"/>
    </location>
    <ligand>
        <name>ATP</name>
        <dbReference type="ChEBI" id="CHEBI:30616"/>
    </ligand>
</feature>
<dbReference type="Pfam" id="PF01121">
    <property type="entry name" value="CoaE"/>
    <property type="match status" value="1"/>
</dbReference>
<keyword evidence="8" id="KW-1185">Reference proteome</keyword>
<keyword evidence="5" id="KW-0808">Transferase</keyword>
<keyword evidence="4 5" id="KW-0173">Coenzyme A biosynthesis</keyword>
<dbReference type="FunFam" id="3.40.50.300:FF:000485">
    <property type="entry name" value="Dephospho-CoA kinase CAB5"/>
    <property type="match status" value="1"/>
</dbReference>
<dbReference type="UniPathway" id="UPA00241">
    <property type="reaction ID" value="UER00356"/>
</dbReference>
<evidence type="ECO:0000256" key="3">
    <source>
        <dbReference type="ARBA" id="ARBA00022840"/>
    </source>
</evidence>
<comment type="catalytic activity">
    <reaction evidence="5">
        <text>3'-dephospho-CoA + ATP = ADP + CoA + H(+)</text>
        <dbReference type="Rhea" id="RHEA:18245"/>
        <dbReference type="ChEBI" id="CHEBI:15378"/>
        <dbReference type="ChEBI" id="CHEBI:30616"/>
        <dbReference type="ChEBI" id="CHEBI:57287"/>
        <dbReference type="ChEBI" id="CHEBI:57328"/>
        <dbReference type="ChEBI" id="CHEBI:456216"/>
        <dbReference type="EC" id="2.7.1.24"/>
    </reaction>
</comment>
<dbReference type="InterPro" id="IPR001977">
    <property type="entry name" value="Depp_CoAkinase"/>
</dbReference>
<dbReference type="AlphaFoldDB" id="A0A0L6W5K6"/>
<evidence type="ECO:0000256" key="1">
    <source>
        <dbReference type="ARBA" id="ARBA00009018"/>
    </source>
</evidence>
<gene>
    <name evidence="5" type="primary">coaE</name>
    <name evidence="7" type="ORF">Tfer_0936</name>
</gene>
<sequence>MKVIGLTGGIASGKSAVSSILRQLGAEVIDADVVARQVVAPGEPAWQRIVQAFGPEILKDDGNINRPLLGQIIFNDPVKRKILNEITHPEIIKSIAAEAEKYRAQNKKGQVVVIDAPLLLEVGLHKLVDEVWVIYVSPETQIERLMKRNNFTREQALARINSQMPLEEKLRFADRIINNDGSLANTRKQIEQLMKSLTE</sequence>
<dbReference type="PANTHER" id="PTHR10695">
    <property type="entry name" value="DEPHOSPHO-COA KINASE-RELATED"/>
    <property type="match status" value="1"/>
</dbReference>
<comment type="similarity">
    <text evidence="1 5">Belongs to the CoaE family.</text>
</comment>
<keyword evidence="3 5" id="KW-0067">ATP-binding</keyword>
<dbReference type="GO" id="GO:0005524">
    <property type="term" value="F:ATP binding"/>
    <property type="evidence" value="ECO:0007669"/>
    <property type="project" value="UniProtKB-UniRule"/>
</dbReference>
<dbReference type="PROSITE" id="PS51219">
    <property type="entry name" value="DPCK"/>
    <property type="match status" value="1"/>
</dbReference>
<dbReference type="Gene3D" id="3.40.50.300">
    <property type="entry name" value="P-loop containing nucleotide triphosphate hydrolases"/>
    <property type="match status" value="1"/>
</dbReference>
<evidence type="ECO:0000256" key="6">
    <source>
        <dbReference type="NCBIfam" id="TIGR00152"/>
    </source>
</evidence>